<evidence type="ECO:0000313" key="1">
    <source>
        <dbReference type="EMBL" id="ACF81085.1"/>
    </source>
</evidence>
<organism evidence="1">
    <name type="scientific">Zea mays</name>
    <name type="common">Maize</name>
    <dbReference type="NCBI Taxonomy" id="4577"/>
    <lineage>
        <taxon>Eukaryota</taxon>
        <taxon>Viridiplantae</taxon>
        <taxon>Streptophyta</taxon>
        <taxon>Embryophyta</taxon>
        <taxon>Tracheophyta</taxon>
        <taxon>Spermatophyta</taxon>
        <taxon>Magnoliopsida</taxon>
        <taxon>Liliopsida</taxon>
        <taxon>Poales</taxon>
        <taxon>Poaceae</taxon>
        <taxon>PACMAD clade</taxon>
        <taxon>Panicoideae</taxon>
        <taxon>Andropogonodae</taxon>
        <taxon>Andropogoneae</taxon>
        <taxon>Tripsacinae</taxon>
        <taxon>Zea</taxon>
    </lineage>
</organism>
<dbReference type="AlphaFoldDB" id="B4FG42"/>
<dbReference type="EMBL" id="BT036080">
    <property type="protein sequence ID" value="ACF81085.1"/>
    <property type="molecule type" value="mRNA"/>
</dbReference>
<accession>B4FG42</accession>
<sequence>MHCVFVTSIHLHYCYYILLLYFVEKGRAYPGSW</sequence>
<proteinExistence type="evidence at transcript level"/>
<protein>
    <submittedName>
        <fullName evidence="1">Uncharacterized protein</fullName>
    </submittedName>
</protein>
<name>B4FG42_MAIZE</name>
<reference evidence="1" key="1">
    <citation type="journal article" date="2009" name="PLoS Genet.">
        <title>Sequencing, mapping, and analysis of 27,455 maize full-length cDNAs.</title>
        <authorList>
            <person name="Soderlund C."/>
            <person name="Descour A."/>
            <person name="Kudrna D."/>
            <person name="Bomhoff M."/>
            <person name="Boyd L."/>
            <person name="Currie J."/>
            <person name="Angelova A."/>
            <person name="Collura K."/>
            <person name="Wissotski M."/>
            <person name="Ashley E."/>
            <person name="Morrow D."/>
            <person name="Fernandes J."/>
            <person name="Walbot V."/>
            <person name="Yu Y."/>
        </authorList>
    </citation>
    <scope>NUCLEOTIDE SEQUENCE</scope>
    <source>
        <strain evidence="1">B73</strain>
    </source>
</reference>